<proteinExistence type="predicted"/>
<reference evidence="2 3" key="1">
    <citation type="submission" date="2024-01" db="EMBL/GenBank/DDBJ databases">
        <title>A draft genome for a cacao thread blight-causing isolate of Paramarasmius palmivorus.</title>
        <authorList>
            <person name="Baruah I.K."/>
            <person name="Bukari Y."/>
            <person name="Amoako-Attah I."/>
            <person name="Meinhardt L.W."/>
            <person name="Bailey B.A."/>
            <person name="Cohen S.P."/>
        </authorList>
    </citation>
    <scope>NUCLEOTIDE SEQUENCE [LARGE SCALE GENOMIC DNA]</scope>
    <source>
        <strain evidence="2 3">GH-12</strain>
    </source>
</reference>
<feature type="compositionally biased region" description="Polar residues" evidence="1">
    <location>
        <begin position="300"/>
        <end position="312"/>
    </location>
</feature>
<feature type="compositionally biased region" description="Polar residues" evidence="1">
    <location>
        <begin position="1"/>
        <end position="12"/>
    </location>
</feature>
<evidence type="ECO:0000313" key="3">
    <source>
        <dbReference type="Proteomes" id="UP001383192"/>
    </source>
</evidence>
<feature type="compositionally biased region" description="Polar residues" evidence="1">
    <location>
        <begin position="26"/>
        <end position="40"/>
    </location>
</feature>
<feature type="region of interest" description="Disordered" evidence="1">
    <location>
        <begin position="236"/>
        <end position="276"/>
    </location>
</feature>
<gene>
    <name evidence="2" type="ORF">VNI00_009498</name>
</gene>
<feature type="region of interest" description="Disordered" evidence="1">
    <location>
        <begin position="1"/>
        <end position="85"/>
    </location>
</feature>
<keyword evidence="3" id="KW-1185">Reference proteome</keyword>
<feature type="region of interest" description="Disordered" evidence="1">
    <location>
        <begin position="355"/>
        <end position="409"/>
    </location>
</feature>
<protein>
    <submittedName>
        <fullName evidence="2">Uncharacterized protein</fullName>
    </submittedName>
</protein>
<feature type="compositionally biased region" description="Polar residues" evidence="1">
    <location>
        <begin position="360"/>
        <end position="371"/>
    </location>
</feature>
<evidence type="ECO:0000313" key="2">
    <source>
        <dbReference type="EMBL" id="KAK7040902.1"/>
    </source>
</evidence>
<comment type="caution">
    <text evidence="2">The sequence shown here is derived from an EMBL/GenBank/DDBJ whole genome shotgun (WGS) entry which is preliminary data.</text>
</comment>
<feature type="compositionally biased region" description="Low complexity" evidence="1">
    <location>
        <begin position="394"/>
        <end position="407"/>
    </location>
</feature>
<dbReference type="EMBL" id="JAYKXP010000035">
    <property type="protein sequence ID" value="KAK7040902.1"/>
    <property type="molecule type" value="Genomic_DNA"/>
</dbReference>
<evidence type="ECO:0000256" key="1">
    <source>
        <dbReference type="SAM" id="MobiDB-lite"/>
    </source>
</evidence>
<feature type="compositionally biased region" description="Acidic residues" evidence="1">
    <location>
        <begin position="249"/>
        <end position="261"/>
    </location>
</feature>
<dbReference type="AlphaFoldDB" id="A0AAW0CRV4"/>
<feature type="region of interest" description="Disordered" evidence="1">
    <location>
        <begin position="139"/>
        <end position="158"/>
    </location>
</feature>
<name>A0AAW0CRV4_9AGAR</name>
<feature type="region of interest" description="Disordered" evidence="1">
    <location>
        <begin position="300"/>
        <end position="326"/>
    </location>
</feature>
<accession>A0AAW0CRV4</accession>
<dbReference type="Proteomes" id="UP001383192">
    <property type="component" value="Unassembled WGS sequence"/>
</dbReference>
<feature type="compositionally biased region" description="Polar residues" evidence="1">
    <location>
        <begin position="53"/>
        <end position="64"/>
    </location>
</feature>
<organism evidence="2 3">
    <name type="scientific">Paramarasmius palmivorus</name>
    <dbReference type="NCBI Taxonomy" id="297713"/>
    <lineage>
        <taxon>Eukaryota</taxon>
        <taxon>Fungi</taxon>
        <taxon>Dikarya</taxon>
        <taxon>Basidiomycota</taxon>
        <taxon>Agaricomycotina</taxon>
        <taxon>Agaricomycetes</taxon>
        <taxon>Agaricomycetidae</taxon>
        <taxon>Agaricales</taxon>
        <taxon>Marasmiineae</taxon>
        <taxon>Marasmiaceae</taxon>
        <taxon>Paramarasmius</taxon>
    </lineage>
</organism>
<sequence>MPSVPLNSSNRSAVEEKAAETAVLSEDQNQPFTTSSQRPQGRSLYRQQPPKVQESQLANSQGSDGSLEIRPASSRDGFEELGENEHQLACSEWGVDLEEIFKDTAVKLPKDLLNLDRPDLEKWISEPFFSVKEQVAEVKASAKEDDENPAPHVPVDWSSIPEQEPIANSEQNYGSPPEVQLTAVFAYEEQPAGYDSAALDRAFSEDVSNEIGSNEGSSLKLDLFDDTLLAGDSMLAQWIKQPSNPGDQPEVEEDSSAESEVDSVSAGTERESQEDQLDFEVAKAIISALVQGKVLDASDSVATQQEGDSASSGDLDELASPGSLIQDTTDALDTDATAFLDSSEYAHYVARGQDVGASSVPVQSRAGSSLNRMKRGRGEDEEPSSTANKRNRLSSSEPQHSQPSPQHGTYFGALLLEDSTELLPSAESAEVHSPQNSDSNIVRGVVAVNAGHQTVATAAPQPAAVQVSNGQAGVLGPTNIIYHHQTYPKWSSTKYKNFNKYHLKSLAEENVIHLVNGRSPIPQRMLDMSILADPQEMRKLPRDDLCLTLVWIEEHKFGEIWRRPVHGFTFPGHEQYHHLFSAEKVLNTQNNTLLVPAGYKTWVVVGRQHGPSAICAMLNVPRKGADPFN</sequence>